<gene>
    <name evidence="2" type="ORF">SCD90_09630</name>
</gene>
<reference evidence="2 3" key="1">
    <citation type="submission" date="2023-11" db="EMBL/GenBank/DDBJ databases">
        <authorList>
            <person name="Bao R."/>
        </authorList>
    </citation>
    <scope>NUCLEOTIDE SEQUENCE [LARGE SCALE GENOMIC DNA]</scope>
    <source>
        <strain evidence="2 3">PJ23</strain>
    </source>
</reference>
<dbReference type="InterPro" id="IPR009061">
    <property type="entry name" value="DNA-bd_dom_put_sf"/>
</dbReference>
<name>A0ABU4RU15_9HYPH</name>
<dbReference type="Gene3D" id="1.10.10.10">
    <property type="entry name" value="Winged helix-like DNA-binding domain superfamily/Winged helix DNA-binding domain"/>
    <property type="match status" value="1"/>
</dbReference>
<evidence type="ECO:0000313" key="2">
    <source>
        <dbReference type="EMBL" id="MDX6806326.1"/>
    </source>
</evidence>
<organism evidence="2 3">
    <name type="scientific">Terrihabitans rhizophilus</name>
    <dbReference type="NCBI Taxonomy" id="3092662"/>
    <lineage>
        <taxon>Bacteria</taxon>
        <taxon>Pseudomonadati</taxon>
        <taxon>Pseudomonadota</taxon>
        <taxon>Alphaproteobacteria</taxon>
        <taxon>Hyphomicrobiales</taxon>
        <taxon>Terrihabitans</taxon>
    </lineage>
</organism>
<sequence length="181" mass="19058">MSVVGTGRNVTQADLAALFGITVVTVRAWERKGLPIVAKGGKGKASTYNTAAVARWREEQVALAATGDTNAMDIEEARRRKTAAEAALAEMDLAIRRGEYVLVEAVGAVVEAEYATIRANFSSMPGDIAGDLEHLQASEIEELLATKVSEILNELSADSEYASEDTAQEGESGGLEAAAEA</sequence>
<dbReference type="SUPFAM" id="SSF46955">
    <property type="entry name" value="Putative DNA-binding domain"/>
    <property type="match status" value="1"/>
</dbReference>
<dbReference type="RefSeq" id="WP_319844458.1">
    <property type="nucleotide sequence ID" value="NZ_JAXAFJ010000005.1"/>
</dbReference>
<dbReference type="EMBL" id="JAXAFJ010000005">
    <property type="protein sequence ID" value="MDX6806326.1"/>
    <property type="molecule type" value="Genomic_DNA"/>
</dbReference>
<dbReference type="InterPro" id="IPR010906">
    <property type="entry name" value="Phage_lambda_Nu1_terminase-ssu"/>
</dbReference>
<accession>A0ABU4RU15</accession>
<dbReference type="Proteomes" id="UP001274321">
    <property type="component" value="Unassembled WGS sequence"/>
</dbReference>
<evidence type="ECO:0000256" key="1">
    <source>
        <dbReference type="SAM" id="MobiDB-lite"/>
    </source>
</evidence>
<comment type="caution">
    <text evidence="2">The sequence shown here is derived from an EMBL/GenBank/DDBJ whole genome shotgun (WGS) entry which is preliminary data.</text>
</comment>
<dbReference type="Pfam" id="PF07471">
    <property type="entry name" value="Phage_Nu1"/>
    <property type="match status" value="1"/>
</dbReference>
<dbReference type="InterPro" id="IPR036388">
    <property type="entry name" value="WH-like_DNA-bd_sf"/>
</dbReference>
<feature type="region of interest" description="Disordered" evidence="1">
    <location>
        <begin position="158"/>
        <end position="181"/>
    </location>
</feature>
<protein>
    <submittedName>
        <fullName evidence="2">Terminase small subunit</fullName>
    </submittedName>
</protein>
<keyword evidence="3" id="KW-1185">Reference proteome</keyword>
<proteinExistence type="predicted"/>
<evidence type="ECO:0000313" key="3">
    <source>
        <dbReference type="Proteomes" id="UP001274321"/>
    </source>
</evidence>